<evidence type="ECO:0000256" key="6">
    <source>
        <dbReference type="ARBA" id="ARBA00015750"/>
    </source>
</evidence>
<gene>
    <name evidence="11" type="ORF">ACIOUF_15840</name>
</gene>
<evidence type="ECO:0000256" key="4">
    <source>
        <dbReference type="ARBA" id="ARBA00011643"/>
    </source>
</evidence>
<dbReference type="NCBIfam" id="TIGR00013">
    <property type="entry name" value="taut"/>
    <property type="match status" value="1"/>
</dbReference>
<dbReference type="PANTHER" id="PTHR35530">
    <property type="entry name" value="TAUTOMERASE-RELATED"/>
    <property type="match status" value="1"/>
</dbReference>
<comment type="subunit">
    <text evidence="4 9">Homohexamer.</text>
</comment>
<comment type="similarity">
    <text evidence="3 9">Belongs to the 4-oxalocrotonate tautomerase family.</text>
</comment>
<accession>A0ABW8DP67</accession>
<organism evidence="11 12">
    <name type="scientific">Pseudomonas iridis</name>
    <dbReference type="NCBI Taxonomy" id="2710587"/>
    <lineage>
        <taxon>Bacteria</taxon>
        <taxon>Pseudomonadati</taxon>
        <taxon>Pseudomonadota</taxon>
        <taxon>Gammaproteobacteria</taxon>
        <taxon>Pseudomonadales</taxon>
        <taxon>Pseudomonadaceae</taxon>
        <taxon>Pseudomonas</taxon>
    </lineage>
</organism>
<evidence type="ECO:0000256" key="7">
    <source>
        <dbReference type="ARBA" id="ARBA00023235"/>
    </source>
</evidence>
<name>A0ABW8DP67_9PSED</name>
<dbReference type="GO" id="GO:0016853">
    <property type="term" value="F:isomerase activity"/>
    <property type="evidence" value="ECO:0007669"/>
    <property type="project" value="UniProtKB-KW"/>
</dbReference>
<dbReference type="PANTHER" id="PTHR35530:SF1">
    <property type="entry name" value="2-HYDROXYMUCONATE TAUTOMERASE"/>
    <property type="match status" value="1"/>
</dbReference>
<dbReference type="InterPro" id="IPR014347">
    <property type="entry name" value="Tautomerase/MIF_sf"/>
</dbReference>
<protein>
    <recommendedName>
        <fullName evidence="6 9">2-hydroxymuconate tautomerase</fullName>
        <ecNumber evidence="5 9">5.3.2.6</ecNumber>
    </recommendedName>
    <alternativeName>
        <fullName evidence="8 9">4-oxalocrotonate tautomerase</fullName>
    </alternativeName>
</protein>
<evidence type="ECO:0000313" key="11">
    <source>
        <dbReference type="EMBL" id="MFJ2287811.1"/>
    </source>
</evidence>
<dbReference type="Pfam" id="PF01361">
    <property type="entry name" value="Tautomerase"/>
    <property type="match status" value="1"/>
</dbReference>
<proteinExistence type="inferred from homology"/>
<feature type="domain" description="4-oxalocrotonate tautomerase-like" evidence="10">
    <location>
        <begin position="2"/>
        <end position="59"/>
    </location>
</feature>
<dbReference type="NCBIfam" id="NF002571">
    <property type="entry name" value="PRK02220.1"/>
    <property type="match status" value="1"/>
</dbReference>
<keyword evidence="9" id="KW-0058">Aromatic hydrocarbons catabolism</keyword>
<keyword evidence="7 9" id="KW-0413">Isomerase</keyword>
<comment type="function">
    <text evidence="2">Catalyzes the ketonization of 2-hydroxymuconate stereoselectively to yield 2-oxo-3-hexenedioate.</text>
</comment>
<dbReference type="Gene3D" id="3.30.429.10">
    <property type="entry name" value="Macrophage Migration Inhibitory Factor"/>
    <property type="match status" value="1"/>
</dbReference>
<dbReference type="EMBL" id="JBIUVY010000025">
    <property type="protein sequence ID" value="MFJ2287811.1"/>
    <property type="molecule type" value="Genomic_DNA"/>
</dbReference>
<evidence type="ECO:0000256" key="1">
    <source>
        <dbReference type="ARBA" id="ARBA00001379"/>
    </source>
</evidence>
<dbReference type="InterPro" id="IPR004370">
    <property type="entry name" value="4-OT-like_dom"/>
</dbReference>
<comment type="catalytic activity">
    <reaction evidence="1 9">
        <text>(2Z,4E)-2-hydroxyhexa-2,4-dienedioate = (3E)-2-oxohex-3-enedioate</text>
        <dbReference type="Rhea" id="RHEA:33431"/>
        <dbReference type="ChEBI" id="CHEBI:28080"/>
        <dbReference type="ChEBI" id="CHEBI:64908"/>
        <dbReference type="EC" id="5.3.2.6"/>
    </reaction>
</comment>
<evidence type="ECO:0000259" key="10">
    <source>
        <dbReference type="Pfam" id="PF01361"/>
    </source>
</evidence>
<evidence type="ECO:0000256" key="8">
    <source>
        <dbReference type="ARBA" id="ARBA00029674"/>
    </source>
</evidence>
<dbReference type="InterPro" id="IPR018191">
    <property type="entry name" value="4-OT"/>
</dbReference>
<comment type="caution">
    <text evidence="11">The sequence shown here is derived from an EMBL/GenBank/DDBJ whole genome shotgun (WGS) entry which is preliminary data.</text>
</comment>
<keyword evidence="12" id="KW-1185">Reference proteome</keyword>
<sequence>MPIVQVNLLEGRSDDQKEKLIYEITEAFHRAIDAPRESVRIILNDMPKQNYGVGGVSKQKSA</sequence>
<evidence type="ECO:0000256" key="5">
    <source>
        <dbReference type="ARBA" id="ARBA00012667"/>
    </source>
</evidence>
<dbReference type="SUPFAM" id="SSF55331">
    <property type="entry name" value="Tautomerase/MIF"/>
    <property type="match status" value="1"/>
</dbReference>
<dbReference type="EC" id="5.3.2.6" evidence="5 9"/>
<reference evidence="11 12" key="1">
    <citation type="submission" date="2024-10" db="EMBL/GenBank/DDBJ databases">
        <title>The Natural Products Discovery Center: Release of the First 8490 Sequenced Strains for Exploring Actinobacteria Biosynthetic Diversity.</title>
        <authorList>
            <person name="Kalkreuter E."/>
            <person name="Kautsar S.A."/>
            <person name="Yang D."/>
            <person name="Bader C.D."/>
            <person name="Teijaro C.N."/>
            <person name="Fluegel L."/>
            <person name="Davis C.M."/>
            <person name="Simpson J.R."/>
            <person name="Lauterbach L."/>
            <person name="Steele A.D."/>
            <person name="Gui C."/>
            <person name="Meng S."/>
            <person name="Li G."/>
            <person name="Viehrig K."/>
            <person name="Ye F."/>
            <person name="Su P."/>
            <person name="Kiefer A.F."/>
            <person name="Nichols A."/>
            <person name="Cepeda A.J."/>
            <person name="Yan W."/>
            <person name="Fan B."/>
            <person name="Jiang Y."/>
            <person name="Adhikari A."/>
            <person name="Zheng C.-J."/>
            <person name="Schuster L."/>
            <person name="Cowan T.M."/>
            <person name="Smanski M.J."/>
            <person name="Chevrette M.G."/>
            <person name="De Carvalho L.P.S."/>
            <person name="Shen B."/>
        </authorList>
    </citation>
    <scope>NUCLEOTIDE SEQUENCE [LARGE SCALE GENOMIC DNA]</scope>
    <source>
        <strain evidence="11 12">NPDC087689</strain>
    </source>
</reference>
<dbReference type="Proteomes" id="UP001617296">
    <property type="component" value="Unassembled WGS sequence"/>
</dbReference>
<dbReference type="CDD" id="cd00491">
    <property type="entry name" value="4Oxalocrotonate_Tautomerase"/>
    <property type="match status" value="1"/>
</dbReference>
<evidence type="ECO:0000256" key="2">
    <source>
        <dbReference type="ARBA" id="ARBA00003024"/>
    </source>
</evidence>
<evidence type="ECO:0000256" key="3">
    <source>
        <dbReference type="ARBA" id="ARBA00006723"/>
    </source>
</evidence>
<evidence type="ECO:0000313" key="12">
    <source>
        <dbReference type="Proteomes" id="UP001617296"/>
    </source>
</evidence>
<evidence type="ECO:0000256" key="9">
    <source>
        <dbReference type="RuleBase" id="RU362032"/>
    </source>
</evidence>
<dbReference type="RefSeq" id="WP_401232705.1">
    <property type="nucleotide sequence ID" value="NZ_JBIUVY010000025.1"/>
</dbReference>